<evidence type="ECO:0000256" key="1">
    <source>
        <dbReference type="SAM" id="MobiDB-lite"/>
    </source>
</evidence>
<dbReference type="InParanoid" id="A0A0C2X2Z3"/>
<organism evidence="5 6">
    <name type="scientific">Amanita muscaria (strain Koide BX008)</name>
    <dbReference type="NCBI Taxonomy" id="946122"/>
    <lineage>
        <taxon>Eukaryota</taxon>
        <taxon>Fungi</taxon>
        <taxon>Dikarya</taxon>
        <taxon>Basidiomycota</taxon>
        <taxon>Agaricomycotina</taxon>
        <taxon>Agaricomycetes</taxon>
        <taxon>Agaricomycetidae</taxon>
        <taxon>Agaricales</taxon>
        <taxon>Pluteineae</taxon>
        <taxon>Amanitaceae</taxon>
        <taxon>Amanita</taxon>
    </lineage>
</organism>
<evidence type="ECO:0000313" key="5">
    <source>
        <dbReference type="EMBL" id="KIL63541.1"/>
    </source>
</evidence>
<dbReference type="EMBL" id="KN818258">
    <property type="protein sequence ID" value="KIL63541.1"/>
    <property type="molecule type" value="Genomic_DNA"/>
</dbReference>
<dbReference type="PANTHER" id="PTHR12295">
    <property type="entry name" value="FURRY-RELATED"/>
    <property type="match status" value="1"/>
</dbReference>
<dbReference type="HOGENOM" id="CLU_000325_1_1_1"/>
<dbReference type="GO" id="GO:0030427">
    <property type="term" value="C:site of polarized growth"/>
    <property type="evidence" value="ECO:0007669"/>
    <property type="project" value="TreeGrafter"/>
</dbReference>
<dbReference type="FunCoup" id="A0A0C2X2Z3">
    <property type="interactions" value="236"/>
</dbReference>
<reference evidence="5 6" key="1">
    <citation type="submission" date="2014-04" db="EMBL/GenBank/DDBJ databases">
        <title>Evolutionary Origins and Diversification of the Mycorrhizal Mutualists.</title>
        <authorList>
            <consortium name="DOE Joint Genome Institute"/>
            <consortium name="Mycorrhizal Genomics Consortium"/>
            <person name="Kohler A."/>
            <person name="Kuo A."/>
            <person name="Nagy L.G."/>
            <person name="Floudas D."/>
            <person name="Copeland A."/>
            <person name="Barry K.W."/>
            <person name="Cichocki N."/>
            <person name="Veneault-Fourrey C."/>
            <person name="LaButti K."/>
            <person name="Lindquist E.A."/>
            <person name="Lipzen A."/>
            <person name="Lundell T."/>
            <person name="Morin E."/>
            <person name="Murat C."/>
            <person name="Riley R."/>
            <person name="Ohm R."/>
            <person name="Sun H."/>
            <person name="Tunlid A."/>
            <person name="Henrissat B."/>
            <person name="Grigoriev I.V."/>
            <person name="Hibbett D.S."/>
            <person name="Martin F."/>
        </authorList>
    </citation>
    <scope>NUCLEOTIDE SEQUENCE [LARGE SCALE GENOMIC DNA]</scope>
    <source>
        <strain evidence="5 6">Koide BX008</strain>
    </source>
</reference>
<dbReference type="OrthoDB" id="6287725at2759"/>
<feature type="compositionally biased region" description="Low complexity" evidence="1">
    <location>
        <begin position="86"/>
        <end position="103"/>
    </location>
</feature>
<gene>
    <name evidence="5" type="ORF">M378DRAFT_164436</name>
</gene>
<dbReference type="GO" id="GO:0000902">
    <property type="term" value="P:cell morphogenesis"/>
    <property type="evidence" value="ECO:0007669"/>
    <property type="project" value="InterPro"/>
</dbReference>
<accession>A0A0C2X2Z3</accession>
<feature type="compositionally biased region" description="Polar residues" evidence="1">
    <location>
        <begin position="157"/>
        <end position="167"/>
    </location>
</feature>
<feature type="domain" description="Cell morphogenesis central region" evidence="4">
    <location>
        <begin position="1759"/>
        <end position="1930"/>
    </location>
</feature>
<dbReference type="InterPro" id="IPR029473">
    <property type="entry name" value="MOR2-PAG1_mid"/>
</dbReference>
<dbReference type="Pfam" id="PF14225">
    <property type="entry name" value="MOR2-PAG1_C"/>
    <property type="match status" value="1"/>
</dbReference>
<feature type="region of interest" description="Disordered" evidence="1">
    <location>
        <begin position="86"/>
        <end position="106"/>
    </location>
</feature>
<feature type="domain" description="Cell morphogenesis protein C-terminal" evidence="3">
    <location>
        <begin position="1970"/>
        <end position="2215"/>
    </location>
</feature>
<feature type="region of interest" description="Disordered" evidence="1">
    <location>
        <begin position="157"/>
        <end position="236"/>
    </location>
</feature>
<dbReference type="InterPro" id="IPR025614">
    <property type="entry name" value="Cell_morpho_N"/>
</dbReference>
<dbReference type="Proteomes" id="UP000054549">
    <property type="component" value="Unassembled WGS sequence"/>
</dbReference>
<protein>
    <submittedName>
        <fullName evidence="5">Uncharacterized protein</fullName>
    </submittedName>
</protein>
<dbReference type="GO" id="GO:0005938">
    <property type="term" value="C:cell cortex"/>
    <property type="evidence" value="ECO:0007669"/>
    <property type="project" value="TreeGrafter"/>
</dbReference>
<dbReference type="InterPro" id="IPR016024">
    <property type="entry name" value="ARM-type_fold"/>
</dbReference>
<dbReference type="SUPFAM" id="SSF48371">
    <property type="entry name" value="ARM repeat"/>
    <property type="match status" value="2"/>
</dbReference>
<evidence type="ECO:0000259" key="2">
    <source>
        <dbReference type="Pfam" id="PF14222"/>
    </source>
</evidence>
<evidence type="ECO:0000259" key="3">
    <source>
        <dbReference type="Pfam" id="PF14225"/>
    </source>
</evidence>
<dbReference type="STRING" id="946122.A0A0C2X2Z3"/>
<evidence type="ECO:0000259" key="4">
    <source>
        <dbReference type="Pfam" id="PF14228"/>
    </source>
</evidence>
<proteinExistence type="predicted"/>
<keyword evidence="6" id="KW-1185">Reference proteome</keyword>
<dbReference type="PANTHER" id="PTHR12295:SF30">
    <property type="entry name" value="PROTEIN FURRY"/>
    <property type="match status" value="1"/>
</dbReference>
<evidence type="ECO:0000313" key="6">
    <source>
        <dbReference type="Proteomes" id="UP000054549"/>
    </source>
</evidence>
<dbReference type="InterPro" id="IPR025481">
    <property type="entry name" value="Cell_Morphogen_C"/>
</dbReference>
<sequence length="2407" mass="270135">MSDGIQITIPDFNDYEYDSVPTPFGRPAGHGFGLGAFGTALDSPTAPTTLFGNHDRAYFPSHNRADSAASIDSTGSGFTRIPSRPTTFAAHSSHSSITATSTSPFSKKPSFASIRNAFKSGKIMDAPPVPSLEHQPYPILKNPFNRSTSSLNHSIAGTTRSVTTSSGLPRPPTPPAKSSKSRYHAHAKSQTVSTYHASDGSDPGHLLPSSPPPVPRVPNGFGHFHQGDTPPNSDFEEDKVVIDPKTPSDFALHAVFIRFADLAEQKIETFLRLPLDQEPPLAQSMGNSVDPKFDDILLSLGKIAQKHAKPVIDSIMRWRRSQNENVGSEIITVHTTRSPTLGRTIRMHDIPGLLNERKSLASIYIMCRALIAVLQSLPKDALGDAMGYHLEETIFDQFRRPELKLLHQSTNHQANAELYAMLLGHIANIRFLSITDRFLAELGPLSSGQISKDNDQKYEYLLKGLQHIQIKVWPPEAFEEGAEFLDSLSKSFANAHGQRLKITFAEILVQLLHPIGKTAQAETNNPQWAKAIEVIYPKARDLMAKPRYWHAAFPLAITSLCVAPQAFFLKNWISCLEASLSKLKEKSTRTIAMNGIIRLFWTYLYRCPESPSTTTTRLDSLLKHFYPANKQTVQPPEDRLEPFIYIMHFIISRHVEYGQEYCLELMQEPAINHQPSNVVQHLAFERTTIAVQALLLSLHTLEKDISSPAWPTGHDFSVFPPPDDYATSSEHVASSILSRFGVSSFVDRCMSGLAIIATHCQKVVGGMSVLDEQWSFQRSPVLYEEPPNLIVRHHMDGSVIGYPSMYTTHINLLRTCFESWPRFHHLSIPIADTVDMLLRGVIHVEPSLCEAACDALKRFVLDKANALIVLSRLHFFLFSPVCISQETHSTKLLVELPQLLSLLVALVDIWLKSLTQQPTEEATEVEQAISLQCREIEAGALFLALHESWPVHSAGLQIIRSLGTLLSNFESRAKVNATLTLDLHMVECLQGKHYDRTYLSGFDELLETAELARLEQWRQSSSQDLPLRIAGSDDENDRKLWRYFLPLLTQLSLDTYTQPLLAVRESVMAAVSRYHPTISHLAGLSSRVPPGLSNRNPINASDALRLLKEQKPLVDQWFIWVKVLCATASVSEPLRPGPVNREHSHVPSDATFERERLSTTRGLFRYLTPFLDSEYTFFRDAAVLCISSFPPSAYSQLLEDLGLLASRQFYDDPRSKLAGIGNVELNPSVIRQARDDPKAKSTISTLSMNRLRRQERLHSAVARIYYLTAHLLQQQRMTSRQTALANVLKFVRNTQAFLSAPEVRDNCVFQRLRRYFCGTVERLFNGLATFKDSDRFIPSNMHLTLYRLCEEWCQLGPQSEAVKQRIILMQRAAAASSLHSSDAVERFKRESVLLSEAAIGALTSLCQKAFFPPDLSSSSPTERPTDSLKQLSAASVLERLSAILSSSHASTVQNGKKALRSLLVSNTPPVELMGGVLGRAAVLLDQPDSSNAHFFEVICDIICAQEDHGFSFGQVVCLALSNLCNPSLEIRRRSFKMLEATHVRSNGLLSMFNFEPYVCSLASGTYLHSHRLVSDFLAGEHPNQAHDMLVRTATWLPLLPEAENKSKIILLLLQSLEFWIPNIQLMTEDKQQLSQEGILALYHLMSLTLRYGETHCEQILTIWSRLVDSPSQSNGHAAVRFMIEHSHKVGSTVFISCAANITACLCQTHVGQELFDELCSVIEPSRMLPSIDHKLVFPDPQDLELWADLDALFSEQPRLQLGSAQFAWLFLTDVAFQRHWEVKTHLPTLLHVLVIHLDHRNPYVRCRARHMLLQLLASWIAGLDELPDRSLARGHLTPRESLEQLAQDVESQYWREDEAEVDLEPKLAWFCARIIELLEPSYPALKESWGSLALNWGTSCSIRQAAFRSLQVFRALSPRVKQSDMALLLGRLSNTVAASTEENVQPFNCEIIRTVTAIAKMEDADQSLLPQLFWTACAGLSTTVQEEFLQVLILFDSFLARYPLEPTVIDLLLSNRPNEWTESPYLQPLLLKGLRSSTTLELTFKTLFNLSMIQDDRLIEPSGRVRDLYTLVLPWCLHAMSDKSDDILKEFAQNISVLAAKEGRHSIQKIMTSFAKGSFRTKDDFLRQSVSSLREHYGKEQWTEVVTLLLSLVLNQERWLQIHSMQILKLLFQQRETRNPFDLLGSELLMPLLRLLETDLSMQALDVLEEPIIMSNSGPAAKHVLRMSMHMQTVQNSVDSVTTVFGIPEESGWCIAQVGPQREVCRANIGAVFDTCSVPTRPSRIDFEPEVDALAEMMATEDDLGGLVKDLHDLTTFFQEEPDRATKLQSTPNRRLEARVAAILAKSTATTMVTDIPQTPFIDVFRIGSSGRMFNDEGEDDSESDSEDDAFIFDAPDILAKRARSFR</sequence>
<dbReference type="InterPro" id="IPR039867">
    <property type="entry name" value="Furry/Tao3/Mor2"/>
</dbReference>
<dbReference type="Pfam" id="PF14222">
    <property type="entry name" value="MOR2-PAG1_N"/>
    <property type="match status" value="1"/>
</dbReference>
<name>A0A0C2X2Z3_AMAMK</name>
<feature type="domain" description="Cell morphogenesis protein N-terminal" evidence="2">
    <location>
        <begin position="356"/>
        <end position="911"/>
    </location>
</feature>
<dbReference type="Pfam" id="PF14228">
    <property type="entry name" value="MOR2-PAG1_mid"/>
    <property type="match status" value="1"/>
</dbReference>